<reference evidence="1 2" key="1">
    <citation type="submission" date="2016-02" db="EMBL/GenBank/DDBJ databases">
        <title>Draft genome sequence of the strain BR 10247T Bradyrhizobium neotropicale isolated from nodules of Centrolobium paraense.</title>
        <authorList>
            <person name="Simoes-Araujo J.L."/>
            <person name="Barauna A.C."/>
            <person name="Silva K."/>
            <person name="Zilli J.E."/>
        </authorList>
    </citation>
    <scope>NUCLEOTIDE SEQUENCE [LARGE SCALE GENOMIC DNA]</scope>
    <source>
        <strain evidence="1 2">BR 10247</strain>
    </source>
</reference>
<dbReference type="EMBL" id="LSEF01000070">
    <property type="protein sequence ID" value="OAF14563.1"/>
    <property type="molecule type" value="Genomic_DNA"/>
</dbReference>
<proteinExistence type="predicted"/>
<name>A0A176Z448_9BRAD</name>
<gene>
    <name evidence="1" type="ORF">AXW67_17595</name>
</gene>
<accession>A0A176Z448</accession>
<protein>
    <submittedName>
        <fullName evidence="1">Uncharacterized protein</fullName>
    </submittedName>
</protein>
<dbReference type="AlphaFoldDB" id="A0A176Z448"/>
<dbReference type="RefSeq" id="WP_063679723.1">
    <property type="nucleotide sequence ID" value="NZ_LSEF01000070.1"/>
</dbReference>
<dbReference type="GeneID" id="32581892"/>
<sequence>MDEIARYLADLDRVLLKSPRHLKRFMRSRSMKPPSSDELVELTFHKAITASRSLPLEYRRKSKAWLIERGYEPLDDGAL</sequence>
<keyword evidence="2" id="KW-1185">Reference proteome</keyword>
<comment type="caution">
    <text evidence="1">The sequence shown here is derived from an EMBL/GenBank/DDBJ whole genome shotgun (WGS) entry which is preliminary data.</text>
</comment>
<organism evidence="1 2">
    <name type="scientific">Bradyrhizobium neotropicale</name>
    <dbReference type="NCBI Taxonomy" id="1497615"/>
    <lineage>
        <taxon>Bacteria</taxon>
        <taxon>Pseudomonadati</taxon>
        <taxon>Pseudomonadota</taxon>
        <taxon>Alphaproteobacteria</taxon>
        <taxon>Hyphomicrobiales</taxon>
        <taxon>Nitrobacteraceae</taxon>
        <taxon>Bradyrhizobium</taxon>
    </lineage>
</organism>
<evidence type="ECO:0000313" key="2">
    <source>
        <dbReference type="Proteomes" id="UP000077173"/>
    </source>
</evidence>
<dbReference type="Proteomes" id="UP000077173">
    <property type="component" value="Unassembled WGS sequence"/>
</dbReference>
<evidence type="ECO:0000313" key="1">
    <source>
        <dbReference type="EMBL" id="OAF14563.1"/>
    </source>
</evidence>